<feature type="compositionally biased region" description="Low complexity" evidence="1">
    <location>
        <begin position="16"/>
        <end position="27"/>
    </location>
</feature>
<evidence type="ECO:0000313" key="2">
    <source>
        <dbReference type="EMBL" id="MDR6866501.1"/>
    </source>
</evidence>
<comment type="caution">
    <text evidence="2">The sequence shown here is derived from an EMBL/GenBank/DDBJ whole genome shotgun (WGS) entry which is preliminary data.</text>
</comment>
<dbReference type="RefSeq" id="WP_310018376.1">
    <property type="nucleotide sequence ID" value="NZ_JAVDUM010000004.1"/>
</dbReference>
<protein>
    <submittedName>
        <fullName evidence="2">Uncharacterized protein</fullName>
    </submittedName>
</protein>
<organism evidence="2 3">
    <name type="scientific">Microbacterium resistens</name>
    <dbReference type="NCBI Taxonomy" id="156977"/>
    <lineage>
        <taxon>Bacteria</taxon>
        <taxon>Bacillati</taxon>
        <taxon>Actinomycetota</taxon>
        <taxon>Actinomycetes</taxon>
        <taxon>Micrococcales</taxon>
        <taxon>Microbacteriaceae</taxon>
        <taxon>Microbacterium</taxon>
    </lineage>
</organism>
<evidence type="ECO:0000313" key="3">
    <source>
        <dbReference type="Proteomes" id="UP001259347"/>
    </source>
</evidence>
<evidence type="ECO:0000256" key="1">
    <source>
        <dbReference type="SAM" id="MobiDB-lite"/>
    </source>
</evidence>
<accession>A0ABU1SA61</accession>
<reference evidence="2 3" key="1">
    <citation type="submission" date="2023-07" db="EMBL/GenBank/DDBJ databases">
        <title>Sorghum-associated microbial communities from plants grown in Nebraska, USA.</title>
        <authorList>
            <person name="Schachtman D."/>
        </authorList>
    </citation>
    <scope>NUCLEOTIDE SEQUENCE [LARGE SCALE GENOMIC DNA]</scope>
    <source>
        <strain evidence="2 3">2980</strain>
    </source>
</reference>
<keyword evidence="3" id="KW-1185">Reference proteome</keyword>
<feature type="compositionally biased region" description="Polar residues" evidence="1">
    <location>
        <begin position="53"/>
        <end position="70"/>
    </location>
</feature>
<name>A0ABU1SA61_9MICO</name>
<dbReference type="Proteomes" id="UP001259347">
    <property type="component" value="Unassembled WGS sequence"/>
</dbReference>
<sequence>MTSAPASACADPQHDSVPGAPAQAAAGSGVGVGDGSGVRDGSSVGVGMAEPSPLSSATDPRRTSTLIRYH</sequence>
<feature type="compositionally biased region" description="Gly residues" evidence="1">
    <location>
        <begin position="28"/>
        <end position="38"/>
    </location>
</feature>
<proteinExistence type="predicted"/>
<feature type="region of interest" description="Disordered" evidence="1">
    <location>
        <begin position="1"/>
        <end position="70"/>
    </location>
</feature>
<gene>
    <name evidence="2" type="ORF">J2Y69_001094</name>
</gene>
<dbReference type="EMBL" id="JAVDUM010000004">
    <property type="protein sequence ID" value="MDR6866501.1"/>
    <property type="molecule type" value="Genomic_DNA"/>
</dbReference>